<dbReference type="EMBL" id="FNCJ01000007">
    <property type="protein sequence ID" value="SDH09231.1"/>
    <property type="molecule type" value="Genomic_DNA"/>
</dbReference>
<dbReference type="AlphaFoldDB" id="A0A1G7ZKD7"/>
<sequence>MRFYEIDLYAPGSTTPTRTWTSFPGGQFDPGALNVEFDLTVAPYGTPIGGQSVTIEGISIADLMQPQQFAPQIVNGVQQPGMTFVLKGGMGKGLPLANPAQQGTLLKGQIWQAFGNWEGTEMTLDFVINPGGYDSDNPGNFVLNWQAGQPLSTALQNCLSVAYPNTPLTVNISNQLVQSDQEVHHCGTLEELAQYVQGITNGQFLGPTYPGVQIAMQGGALSVFDSTWQSPTVQLNFADLVGQPTWIDVNTLQVKLVMRGDLQIGTTVKMPTGLSGQVGQVLTSGNSLPSSANYVTTFSGSFQIVEMRHVGNFRSGDGRSWVTIINCVPYSNG</sequence>
<dbReference type="Proteomes" id="UP000199706">
    <property type="component" value="Unassembled WGS sequence"/>
</dbReference>
<accession>A0A1G7ZKD7</accession>
<evidence type="ECO:0000313" key="2">
    <source>
        <dbReference type="Proteomes" id="UP000199706"/>
    </source>
</evidence>
<protein>
    <submittedName>
        <fullName evidence="1">Uncharacterized protein</fullName>
    </submittedName>
</protein>
<organism evidence="1 2">
    <name type="scientific">Paraburkholderia phenazinium</name>
    <dbReference type="NCBI Taxonomy" id="60549"/>
    <lineage>
        <taxon>Bacteria</taxon>
        <taxon>Pseudomonadati</taxon>
        <taxon>Pseudomonadota</taxon>
        <taxon>Betaproteobacteria</taxon>
        <taxon>Burkholderiales</taxon>
        <taxon>Burkholderiaceae</taxon>
        <taxon>Paraburkholderia</taxon>
    </lineage>
</organism>
<evidence type="ECO:0000313" key="1">
    <source>
        <dbReference type="EMBL" id="SDH09231.1"/>
    </source>
</evidence>
<name>A0A1G7ZKD7_9BURK</name>
<gene>
    <name evidence="1" type="ORF">SAMN05216466_10770</name>
</gene>
<proteinExistence type="predicted"/>
<reference evidence="1 2" key="1">
    <citation type="submission" date="2016-10" db="EMBL/GenBank/DDBJ databases">
        <authorList>
            <person name="de Groot N.N."/>
        </authorList>
    </citation>
    <scope>NUCLEOTIDE SEQUENCE [LARGE SCALE GENOMIC DNA]</scope>
    <source>
        <strain evidence="1 2">LMG 2247</strain>
    </source>
</reference>
<dbReference type="RefSeq" id="WP_244896652.1">
    <property type="nucleotide sequence ID" value="NZ_FNCJ01000007.1"/>
</dbReference>